<dbReference type="STRING" id="1122991.GCA_000613445_02384"/>
<dbReference type="AlphaFoldDB" id="A0A318IJU8"/>
<name>A0A318IJU8_9BACT</name>
<sequence>MSQDKRWQNTQDLTNTKHLGNINETHLGENTLHHYTIRPLHSRQKRGLKPMKKHKLAPNLATAKCIFQTHFCNYIVNHLARSNFFTNFGFVISLTNMAFLLETSLQKGAIGPVKHRS</sequence>
<gene>
    <name evidence="1" type="ORF">EJ73_00037</name>
</gene>
<evidence type="ECO:0000313" key="2">
    <source>
        <dbReference type="Proteomes" id="UP000248314"/>
    </source>
</evidence>
<reference evidence="1 2" key="1">
    <citation type="submission" date="2018-05" db="EMBL/GenBank/DDBJ databases">
        <title>Genomic Encyclopedia of Type Strains, Phase I: the one thousand microbial genomes (KMG-I) project.</title>
        <authorList>
            <person name="Kyrpides N."/>
        </authorList>
    </citation>
    <scope>NUCLEOTIDE SEQUENCE [LARGE SCALE GENOMIC DNA]</scope>
    <source>
        <strain evidence="1 2">DSM 15611</strain>
    </source>
</reference>
<dbReference type="Proteomes" id="UP000248314">
    <property type="component" value="Unassembled WGS sequence"/>
</dbReference>
<keyword evidence="2" id="KW-1185">Reference proteome</keyword>
<organism evidence="1 2">
    <name type="scientific">Hoylesella shahii DSM 15611 = JCM 12083</name>
    <dbReference type="NCBI Taxonomy" id="1122991"/>
    <lineage>
        <taxon>Bacteria</taxon>
        <taxon>Pseudomonadati</taxon>
        <taxon>Bacteroidota</taxon>
        <taxon>Bacteroidia</taxon>
        <taxon>Bacteroidales</taxon>
        <taxon>Prevotellaceae</taxon>
        <taxon>Hoylesella</taxon>
    </lineage>
</organism>
<dbReference type="EMBL" id="QJJX01000001">
    <property type="protein sequence ID" value="PXX24771.1"/>
    <property type="molecule type" value="Genomic_DNA"/>
</dbReference>
<comment type="caution">
    <text evidence="1">The sequence shown here is derived from an EMBL/GenBank/DDBJ whole genome shotgun (WGS) entry which is preliminary data.</text>
</comment>
<accession>A0A318IJU8</accession>
<evidence type="ECO:0000313" key="1">
    <source>
        <dbReference type="EMBL" id="PXX24771.1"/>
    </source>
</evidence>
<proteinExistence type="predicted"/>
<protein>
    <submittedName>
        <fullName evidence="1">Uncharacterized protein</fullName>
    </submittedName>
</protein>